<comment type="caution">
    <text evidence="2">The sequence shown here is derived from an EMBL/GenBank/DDBJ whole genome shotgun (WGS) entry which is preliminary data.</text>
</comment>
<evidence type="ECO:0000313" key="2">
    <source>
        <dbReference type="EMBL" id="CAF3789257.1"/>
    </source>
</evidence>
<organism evidence="2 3">
    <name type="scientific">Didymodactylos carnosus</name>
    <dbReference type="NCBI Taxonomy" id="1234261"/>
    <lineage>
        <taxon>Eukaryota</taxon>
        <taxon>Metazoa</taxon>
        <taxon>Spiralia</taxon>
        <taxon>Gnathifera</taxon>
        <taxon>Rotifera</taxon>
        <taxon>Eurotatoria</taxon>
        <taxon>Bdelloidea</taxon>
        <taxon>Philodinida</taxon>
        <taxon>Philodinidae</taxon>
        <taxon>Didymodactylos</taxon>
    </lineage>
</organism>
<name>A0A8S2J145_9BILA</name>
<protein>
    <submittedName>
        <fullName evidence="2">Uncharacterized protein</fullName>
    </submittedName>
</protein>
<dbReference type="AlphaFoldDB" id="A0A8S2J145"/>
<proteinExistence type="predicted"/>
<dbReference type="Proteomes" id="UP000682733">
    <property type="component" value="Unassembled WGS sequence"/>
</dbReference>
<dbReference type="EMBL" id="CAJNOK010006979">
    <property type="protein sequence ID" value="CAF1020597.1"/>
    <property type="molecule type" value="Genomic_DNA"/>
</dbReference>
<evidence type="ECO:0000313" key="3">
    <source>
        <dbReference type="Proteomes" id="UP000682733"/>
    </source>
</evidence>
<reference evidence="2" key="1">
    <citation type="submission" date="2021-02" db="EMBL/GenBank/DDBJ databases">
        <authorList>
            <person name="Nowell W R."/>
        </authorList>
    </citation>
    <scope>NUCLEOTIDE SEQUENCE</scope>
</reference>
<accession>A0A8S2J145</accession>
<dbReference type="EMBL" id="CAJOBA010006989">
    <property type="protein sequence ID" value="CAF3789257.1"/>
    <property type="molecule type" value="Genomic_DNA"/>
</dbReference>
<gene>
    <name evidence="1" type="ORF">OVA965_LOCUS15485</name>
    <name evidence="2" type="ORF">TMI583_LOCUS15493</name>
</gene>
<dbReference type="Proteomes" id="UP000677228">
    <property type="component" value="Unassembled WGS sequence"/>
</dbReference>
<sequence>MSDQEFRLKNANLSVIQLISAKQAMTELQKIDDYISNFSKFDLESRLKSSSGTVNDYFAFLARHILSWNEEYSECIGIFINYINTICIDQLQLLTLPSRILIVLTDGRDENNAAYCRNKNVIVLPRDRVQMHERNRQVFIHELFHIWSKQDINMEIRDELYASIGYYRIPTESQVEFPASLSEIKITNPDAPLVMKYFINLTKREDTSDKTYKCTPILHASRPFDPAFFTNMFRYFVATTLILDDDTYEPLQPLEYLPYDQTKDFLDQIGENTHYIIHPEEILAENFVLWMISSQDPDQLKTPAIVQRMNDIIARAATSIPSNNGNIL</sequence>
<evidence type="ECO:0000313" key="1">
    <source>
        <dbReference type="EMBL" id="CAF1020597.1"/>
    </source>
</evidence>